<dbReference type="InterPro" id="IPR016102">
    <property type="entry name" value="Succinyl-CoA_synth-like"/>
</dbReference>
<keyword evidence="2" id="KW-0547">Nucleotide-binding</keyword>
<feature type="domain" description="CoA-binding" evidence="4">
    <location>
        <begin position="12"/>
        <end position="108"/>
    </location>
</feature>
<organism evidence="5">
    <name type="scientific">uncultured marine thaumarchaeote AD1000_14_H02</name>
    <dbReference type="NCBI Taxonomy" id="1455893"/>
    <lineage>
        <taxon>Archaea</taxon>
        <taxon>Nitrososphaerota</taxon>
        <taxon>environmental samples</taxon>
    </lineage>
</organism>
<dbReference type="GO" id="GO:0004775">
    <property type="term" value="F:succinate-CoA ligase (ADP-forming) activity"/>
    <property type="evidence" value="ECO:0007669"/>
    <property type="project" value="UniProtKB-EC"/>
</dbReference>
<proteinExistence type="predicted"/>
<dbReference type="GO" id="GO:0000166">
    <property type="term" value="F:nucleotide binding"/>
    <property type="evidence" value="ECO:0007669"/>
    <property type="project" value="UniProtKB-KW"/>
</dbReference>
<evidence type="ECO:0000256" key="2">
    <source>
        <dbReference type="ARBA" id="ARBA00022741"/>
    </source>
</evidence>
<reference evidence="5" key="1">
    <citation type="journal article" date="2014" name="Genome Biol. Evol.">
        <title>Pangenome evidence for extensive interdomain horizontal transfer affecting lineage core and shell genes in uncultured planktonic thaumarchaeota and euryarchaeota.</title>
        <authorList>
            <person name="Deschamps P."/>
            <person name="Zivanovic Y."/>
            <person name="Moreira D."/>
            <person name="Rodriguez-Valera F."/>
            <person name="Lopez-Garcia P."/>
        </authorList>
    </citation>
    <scope>NUCLEOTIDE SEQUENCE</scope>
</reference>
<dbReference type="AlphaFoldDB" id="A0A075FJP5"/>
<protein>
    <submittedName>
        <fullName evidence="5">CoA-binding domain-containing protein (SucD)</fullName>
        <ecNumber evidence="5">6.2.1.5</ecNumber>
    </submittedName>
</protein>
<gene>
    <name evidence="5" type="primary">sucD</name>
</gene>
<evidence type="ECO:0000256" key="1">
    <source>
        <dbReference type="ARBA" id="ARBA00022598"/>
    </source>
</evidence>
<dbReference type="InterPro" id="IPR005811">
    <property type="entry name" value="SUCC_ACL_C"/>
</dbReference>
<dbReference type="InterPro" id="IPR005810">
    <property type="entry name" value="CoA_lig_alpha"/>
</dbReference>
<keyword evidence="1 5" id="KW-0436">Ligase</keyword>
<dbReference type="Gene3D" id="3.40.50.720">
    <property type="entry name" value="NAD(P)-binding Rossmann-like Domain"/>
    <property type="match status" value="1"/>
</dbReference>
<dbReference type="SMART" id="SM00881">
    <property type="entry name" value="CoA_binding"/>
    <property type="match status" value="1"/>
</dbReference>
<dbReference type="InterPro" id="IPR003781">
    <property type="entry name" value="CoA-bd"/>
</dbReference>
<feature type="active site" description="Tele-phosphohistidine intermediate" evidence="3">
    <location>
        <position position="256"/>
    </location>
</feature>
<accession>A0A075FJP5</accession>
<sequence>MTDIFELLKGNGSEKQPVIVQGITGKFGTRHTKLMIEYGTNIVAGVTPGKGGQKFENSVPIYETVKEAVEATGAKISIMFVPAKFFLGAAKDALEAGIKLLVAIPEHVPVQDAMKTVELAKQKDAIVIGPNTPGVMIPGLIKIGIMPASPFKFGNIVVLSKSGTLLYEISNNLSTSGFGQCITIGVGGDPINGTRLVDAFDMVKDYPDLDGIVVVGEIGGDAEEVFSQKIIDENFKKPIVAYVAGRKAPKEKRMGHAGAIVMGNYGSAESKIAMFSKANIPVAKKPIEVPILLAGKMEKNSLYRVILT</sequence>
<dbReference type="GO" id="GO:0004776">
    <property type="term" value="F:succinate-CoA ligase (GDP-forming) activity"/>
    <property type="evidence" value="ECO:0007669"/>
    <property type="project" value="TreeGrafter"/>
</dbReference>
<dbReference type="PANTHER" id="PTHR11117:SF2">
    <property type="entry name" value="SUCCINATE--COA LIGASE [ADP_GDP-FORMING] SUBUNIT ALPHA, MITOCHONDRIAL"/>
    <property type="match status" value="1"/>
</dbReference>
<evidence type="ECO:0000313" key="5">
    <source>
        <dbReference type="EMBL" id="AIE91730.1"/>
    </source>
</evidence>
<dbReference type="FunFam" id="3.40.50.720:FF:000277">
    <property type="entry name" value="Succinate--CoA ligase [ADP-forming] subunit alpha"/>
    <property type="match status" value="1"/>
</dbReference>
<dbReference type="InterPro" id="IPR036291">
    <property type="entry name" value="NAD(P)-bd_dom_sf"/>
</dbReference>
<dbReference type="UniPathway" id="UPA00223">
    <property type="reaction ID" value="UER00999"/>
</dbReference>
<dbReference type="PIRSF" id="PIRSF001553">
    <property type="entry name" value="SucCS_alpha"/>
    <property type="match status" value="1"/>
</dbReference>
<evidence type="ECO:0000259" key="4">
    <source>
        <dbReference type="SMART" id="SM00881"/>
    </source>
</evidence>
<name>A0A075FJP5_9ARCH</name>
<dbReference type="Pfam" id="PF00549">
    <property type="entry name" value="Ligase_CoA"/>
    <property type="match status" value="1"/>
</dbReference>
<dbReference type="EC" id="6.2.1.5" evidence="5"/>
<dbReference type="EMBL" id="KF900346">
    <property type="protein sequence ID" value="AIE91730.1"/>
    <property type="molecule type" value="Genomic_DNA"/>
</dbReference>
<dbReference type="SUPFAM" id="SSF52210">
    <property type="entry name" value="Succinyl-CoA synthetase domains"/>
    <property type="match status" value="1"/>
</dbReference>
<dbReference type="InterPro" id="IPR017440">
    <property type="entry name" value="Cit_synth/succinyl-CoA_lig_AS"/>
</dbReference>
<dbReference type="PANTHER" id="PTHR11117">
    <property type="entry name" value="SUCCINYL-COA LIGASE SUBUNIT ALPHA"/>
    <property type="match status" value="1"/>
</dbReference>
<dbReference type="PRINTS" id="PR01798">
    <property type="entry name" value="SCOASYNTHASE"/>
</dbReference>
<dbReference type="GO" id="GO:0006099">
    <property type="term" value="P:tricarboxylic acid cycle"/>
    <property type="evidence" value="ECO:0007669"/>
    <property type="project" value="UniProtKB-UniPathway"/>
</dbReference>
<evidence type="ECO:0000256" key="3">
    <source>
        <dbReference type="PIRSR" id="PIRSR001553-1"/>
    </source>
</evidence>
<dbReference type="GO" id="GO:0009361">
    <property type="term" value="C:succinate-CoA ligase complex (ADP-forming)"/>
    <property type="evidence" value="ECO:0007669"/>
    <property type="project" value="TreeGrafter"/>
</dbReference>
<dbReference type="Gene3D" id="3.40.50.261">
    <property type="entry name" value="Succinyl-CoA synthetase domains"/>
    <property type="match status" value="1"/>
</dbReference>
<dbReference type="SUPFAM" id="SSF51735">
    <property type="entry name" value="NAD(P)-binding Rossmann-fold domains"/>
    <property type="match status" value="1"/>
</dbReference>
<dbReference type="PROSITE" id="PS00399">
    <property type="entry name" value="SUCCINYL_COA_LIG_2"/>
    <property type="match status" value="1"/>
</dbReference>
<dbReference type="Pfam" id="PF02629">
    <property type="entry name" value="CoA_binding"/>
    <property type="match status" value="1"/>
</dbReference>